<dbReference type="EMBL" id="MHIM01000033">
    <property type="protein sequence ID" value="OGY51674.1"/>
    <property type="molecule type" value="Genomic_DNA"/>
</dbReference>
<feature type="domain" description="NADPH-dependent FMN reductase-like" evidence="3">
    <location>
        <begin position="45"/>
        <end position="170"/>
    </location>
</feature>
<dbReference type="InterPro" id="IPR051796">
    <property type="entry name" value="ISF_SsuE-like"/>
</dbReference>
<dbReference type="PANTHER" id="PTHR43278">
    <property type="entry name" value="NAD(P)H-DEPENDENT FMN-CONTAINING OXIDOREDUCTASE YWQN-RELATED"/>
    <property type="match status" value="1"/>
</dbReference>
<dbReference type="Pfam" id="PF03358">
    <property type="entry name" value="FMN_red"/>
    <property type="match status" value="1"/>
</dbReference>
<dbReference type="Proteomes" id="UP000177376">
    <property type="component" value="Unassembled WGS sequence"/>
</dbReference>
<dbReference type="AlphaFoldDB" id="A0A1G1YHE3"/>
<dbReference type="PANTHER" id="PTHR43278:SF2">
    <property type="entry name" value="IRON-SULFUR FLAVOPROTEIN"/>
    <property type="match status" value="1"/>
</dbReference>
<name>A0A1G1YHE3_9BACT</name>
<reference evidence="4 5" key="1">
    <citation type="journal article" date="2016" name="Nat. Commun.">
        <title>Thousands of microbial genomes shed light on interconnected biogeochemical processes in an aquifer system.</title>
        <authorList>
            <person name="Anantharaman K."/>
            <person name="Brown C.T."/>
            <person name="Hug L.A."/>
            <person name="Sharon I."/>
            <person name="Castelle C.J."/>
            <person name="Probst A.J."/>
            <person name="Thomas B.C."/>
            <person name="Singh A."/>
            <person name="Wilkins M.J."/>
            <person name="Karaoz U."/>
            <person name="Brodie E.L."/>
            <person name="Williams K.H."/>
            <person name="Hubbard S.S."/>
            <person name="Banfield J.F."/>
        </authorList>
    </citation>
    <scope>NUCLEOTIDE SEQUENCE [LARGE SCALE GENOMIC DNA]</scope>
</reference>
<evidence type="ECO:0000256" key="2">
    <source>
        <dbReference type="ARBA" id="ARBA00022643"/>
    </source>
</evidence>
<protein>
    <recommendedName>
        <fullName evidence="3">NADPH-dependent FMN reductase-like domain-containing protein</fullName>
    </recommendedName>
</protein>
<organism evidence="4 5">
    <name type="scientific">Candidatus Buchananbacteria bacterium RIFCSPLOWO2_01_FULL_39_33</name>
    <dbReference type="NCBI Taxonomy" id="1797543"/>
    <lineage>
        <taxon>Bacteria</taxon>
        <taxon>Candidatus Buchananiibacteriota</taxon>
    </lineage>
</organism>
<proteinExistence type="predicted"/>
<comment type="caution">
    <text evidence="4">The sequence shown here is derived from an EMBL/GenBank/DDBJ whole genome shotgun (WGS) entry which is preliminary data.</text>
</comment>
<sequence length="302" mass="33756">MPSKKYTDQELMKLIGLDQKTLNRFKEIQKNTIKEANRKKAGKTIKVLGISGSARDEFDTAQEKSNSETLLESALRYCQKLGAKTELILLRNYKIEHCKACYSTVNTQCHFYCSCYPKGTPQGDDMTNVLYDKILAADAIIFATPVNNFKMSTLMAAFLDRCISLDGSLEPANPKVPKDRELNIKHAKFVNLTADNDIFGSGFLKRFANKVGGLIVTGHEAGASLTISSLFMTLNHFGLLFPPFSNIYAMSSVCLQTYKDKAIIISKCYDEEINLMTKNIILAAQLVKNLGVAAWKTDYHFN</sequence>
<accession>A0A1G1YHE3</accession>
<keyword evidence="2" id="KW-0288">FMN</keyword>
<dbReference type="GO" id="GO:0016491">
    <property type="term" value="F:oxidoreductase activity"/>
    <property type="evidence" value="ECO:0007669"/>
    <property type="project" value="InterPro"/>
</dbReference>
<dbReference type="InterPro" id="IPR005025">
    <property type="entry name" value="FMN_Rdtase-like_dom"/>
</dbReference>
<keyword evidence="1" id="KW-0285">Flavoprotein</keyword>
<evidence type="ECO:0000256" key="1">
    <source>
        <dbReference type="ARBA" id="ARBA00022630"/>
    </source>
</evidence>
<dbReference type="Gene3D" id="3.40.50.360">
    <property type="match status" value="1"/>
</dbReference>
<dbReference type="SUPFAM" id="SSF52218">
    <property type="entry name" value="Flavoproteins"/>
    <property type="match status" value="1"/>
</dbReference>
<evidence type="ECO:0000313" key="4">
    <source>
        <dbReference type="EMBL" id="OGY51674.1"/>
    </source>
</evidence>
<dbReference type="InterPro" id="IPR029039">
    <property type="entry name" value="Flavoprotein-like_sf"/>
</dbReference>
<evidence type="ECO:0000259" key="3">
    <source>
        <dbReference type="Pfam" id="PF03358"/>
    </source>
</evidence>
<gene>
    <name evidence="4" type="ORF">A3A02_00670</name>
</gene>
<evidence type="ECO:0000313" key="5">
    <source>
        <dbReference type="Proteomes" id="UP000177376"/>
    </source>
</evidence>